<name>A0A834JI61_VESVU</name>
<organism evidence="2 3">
    <name type="scientific">Vespula vulgaris</name>
    <name type="common">Yellow jacket</name>
    <name type="synonym">Wasp</name>
    <dbReference type="NCBI Taxonomy" id="7454"/>
    <lineage>
        <taxon>Eukaryota</taxon>
        <taxon>Metazoa</taxon>
        <taxon>Ecdysozoa</taxon>
        <taxon>Arthropoda</taxon>
        <taxon>Hexapoda</taxon>
        <taxon>Insecta</taxon>
        <taxon>Pterygota</taxon>
        <taxon>Neoptera</taxon>
        <taxon>Endopterygota</taxon>
        <taxon>Hymenoptera</taxon>
        <taxon>Apocrita</taxon>
        <taxon>Aculeata</taxon>
        <taxon>Vespoidea</taxon>
        <taxon>Vespidae</taxon>
        <taxon>Vespinae</taxon>
        <taxon>Vespula</taxon>
    </lineage>
</organism>
<protein>
    <submittedName>
        <fullName evidence="2">Uncharacterized protein</fullName>
    </submittedName>
</protein>
<sequence length="93" mass="10609">MFFHKCYKTTTYHNMLHLVYEHRRDCKALIEIRLLLSKTDLDSTDPSSRGFEGAVGSKKSRGGRHPFRPPTSSFPCIVTTSATLRLKRPQGEV</sequence>
<evidence type="ECO:0000256" key="1">
    <source>
        <dbReference type="SAM" id="MobiDB-lite"/>
    </source>
</evidence>
<evidence type="ECO:0000313" key="2">
    <source>
        <dbReference type="EMBL" id="KAF7388866.1"/>
    </source>
</evidence>
<dbReference type="AlphaFoldDB" id="A0A834JI61"/>
<feature type="compositionally biased region" description="Basic residues" evidence="1">
    <location>
        <begin position="58"/>
        <end position="67"/>
    </location>
</feature>
<evidence type="ECO:0000313" key="3">
    <source>
        <dbReference type="Proteomes" id="UP000614350"/>
    </source>
</evidence>
<keyword evidence="3" id="KW-1185">Reference proteome</keyword>
<dbReference type="Proteomes" id="UP000614350">
    <property type="component" value="Unassembled WGS sequence"/>
</dbReference>
<feature type="region of interest" description="Disordered" evidence="1">
    <location>
        <begin position="42"/>
        <end position="74"/>
    </location>
</feature>
<reference evidence="2" key="1">
    <citation type="journal article" date="2020" name="G3 (Bethesda)">
        <title>High-Quality Assemblies for Three Invasive Social Wasps from the &lt;i&gt;Vespula&lt;/i&gt; Genus.</title>
        <authorList>
            <person name="Harrop T.W.R."/>
            <person name="Guhlin J."/>
            <person name="McLaughlin G.M."/>
            <person name="Permina E."/>
            <person name="Stockwell P."/>
            <person name="Gilligan J."/>
            <person name="Le Lec M.F."/>
            <person name="Gruber M.A.M."/>
            <person name="Quinn O."/>
            <person name="Lovegrove M."/>
            <person name="Duncan E.J."/>
            <person name="Remnant E.J."/>
            <person name="Van Eeckhoven J."/>
            <person name="Graham B."/>
            <person name="Knapp R.A."/>
            <person name="Langford K.W."/>
            <person name="Kronenberg Z."/>
            <person name="Press M.O."/>
            <person name="Eacker S.M."/>
            <person name="Wilson-Rankin E.E."/>
            <person name="Purcell J."/>
            <person name="Lester P.J."/>
            <person name="Dearden P.K."/>
        </authorList>
    </citation>
    <scope>NUCLEOTIDE SEQUENCE</scope>
    <source>
        <strain evidence="2">Marl-1</strain>
    </source>
</reference>
<proteinExistence type="predicted"/>
<gene>
    <name evidence="2" type="ORF">HZH66_010003</name>
</gene>
<comment type="caution">
    <text evidence="2">The sequence shown here is derived from an EMBL/GenBank/DDBJ whole genome shotgun (WGS) entry which is preliminary data.</text>
</comment>
<dbReference type="EMBL" id="JACSEA010000011">
    <property type="protein sequence ID" value="KAF7388866.1"/>
    <property type="molecule type" value="Genomic_DNA"/>
</dbReference>
<accession>A0A834JI61</accession>